<evidence type="ECO:0000259" key="8">
    <source>
        <dbReference type="Pfam" id="PF21365"/>
    </source>
</evidence>
<dbReference type="InterPro" id="IPR011013">
    <property type="entry name" value="Gal_mutarotase_sf_dom"/>
</dbReference>
<dbReference type="Pfam" id="PF13802">
    <property type="entry name" value="Gal_mutarotas_2"/>
    <property type="match status" value="1"/>
</dbReference>
<dbReference type="SUPFAM" id="SSF51445">
    <property type="entry name" value="(Trans)glycosidases"/>
    <property type="match status" value="1"/>
</dbReference>
<dbReference type="InterPro" id="IPR013780">
    <property type="entry name" value="Glyco_hydro_b"/>
</dbReference>
<feature type="domain" description="Glycoside hydrolase family 31 N-terminal" evidence="6">
    <location>
        <begin position="76"/>
        <end position="155"/>
    </location>
</feature>
<keyword evidence="3" id="KW-0378">Hydrolase</keyword>
<sequence>MKKGFKLFMLFSITVLNVFMTRGQTSNMAGDNIAVFYPNNFNPSHTLPSLIFLNDLTDKGTVPASWSIKPVFSTVNGKSTVKISYTGSVDFYGNGEVSGPLKRNDTQVTLWNSEAPNYWIDNGTRLYQSHPWIMGVRPDGTAFGIIADHTWKQSFVITNPVTITSEGPGFRVIVIERNSPQELVKTLGELTGKIELPALWTLGFQQSRFTYTPDSKVKSIADEFRNRKIPCDVIWMDIDYMDQYKVFTFNQSTFSNPKGLNDYLHTKNFKAVYMIDPGVKKQTGYFVYDQGKAGNHWVQKADGTEFNGQVWPGDVAFPDYTRPETRTWWAGLYKDFMKTGIDGIWNDMNEPSVFETPNKTMPEDNLHRGGGTMPAGSHLRYHNVYGYLMVKASREGIVAANPDKRPFVLSRSNFLGGQRYAATWTGDNSSSWAHLKLSVPMSITLGLSGQPISGADIGGFNNDCTPDLLGHWMALGAYYPFSRNHAANNSVNQEPWVFGSQIENVSRTAVNRRYRLLPYMYTLLREASETGMPLMRPVFFADNTDLSLRTEQQAFLLGKDLLVVPRWAVNPSLPKGNWNKVKLETTEDDKYQAHLYVRPGSVIPITDVVQSTSDYKSDNITYLINPLQDGTAAGEIYHDDGDGFGYKSNDYAVHGINVTKHNADSLKVVINQIGGSKNINRVSRIGYVTDNGIVYSAWSSNTVRYIPIIPDTNQNLDLSMVNTMFLKGSFNTNLTPMINVGEKKWKLDALNLKSGQTYTLKFIQSKNPNGLEWGGATGISGKAIQTNDSSNTISFTINADGIYSVTFDEATLNYVVQKTPAINSLAIVGDATDLMNFDLMGLPMNQSVEDLNVFTWTGHLSSSITRADNSKTEGKFKFHYGTGGQCDDVWIYANAADQSLSTTSMVIANGCSYPDNKWKVKAGENGTYKITVNVSTRVVKVEKLNDFASLAIVGDATSIGWNPKGLPMEHNLEQPNIFKWTGKLTASNGTTEGAFKFHSGPNNFCDDVWLMATDADQALSGTTYKVENGCNNDKKWKVRDGQTGTYTIIIDVVAKTINIKKTITTMAIVGDATSIGWDPKGLAMQQSNDNLNVFTWTGKLSAGNFKFHSGLNNFCDDLWLNSVIDNQSISDNNLIIVDGCAADNKWQVKTGETGTYKITVDVETKKISIQKIALESLSIVGDATSAGNDTKGLLMEQSANDLDVFTWTGTLAAANGSTDGKFKFHSGTGSCDDTWLYATVADQTLSGTAFTKAAGCTAPDNMWKVPAGGTGTYKVTVNLTTNKVSIKNISANLGQPDFTKEESFIYPNPVGNTLFFSTDMAGVNVSILSPTGSLVLKQKVESNNSIDVSKLNAGLYFITTNKNGTKISRKFIKK</sequence>
<dbReference type="InterPro" id="IPR048395">
    <property type="entry name" value="Glyco_hydro_31_C"/>
</dbReference>
<comment type="similarity">
    <text evidence="1">Belongs to the glycosyl hydrolase 31 family.</text>
</comment>
<dbReference type="Gene3D" id="2.60.40.3620">
    <property type="match status" value="4"/>
</dbReference>
<evidence type="ECO:0000259" key="7">
    <source>
        <dbReference type="Pfam" id="PF18962"/>
    </source>
</evidence>
<dbReference type="InterPro" id="IPR025887">
    <property type="entry name" value="Glyco_hydro_31_N_dom"/>
</dbReference>
<dbReference type="Pfam" id="PF21365">
    <property type="entry name" value="Glyco_hydro_31_3rd"/>
    <property type="match status" value="1"/>
</dbReference>
<comment type="caution">
    <text evidence="9">The sequence shown here is derived from an EMBL/GenBank/DDBJ whole genome shotgun (WGS) entry which is preliminary data.</text>
</comment>
<keyword evidence="10" id="KW-1185">Reference proteome</keyword>
<proteinExistence type="inferred from homology"/>
<evidence type="ECO:0000256" key="2">
    <source>
        <dbReference type="ARBA" id="ARBA00022729"/>
    </source>
</evidence>
<dbReference type="GO" id="GO:0030246">
    <property type="term" value="F:carbohydrate binding"/>
    <property type="evidence" value="ECO:0007669"/>
    <property type="project" value="InterPro"/>
</dbReference>
<protein>
    <recommendedName>
        <fullName evidence="11">Alpha-glucosidase</fullName>
    </recommendedName>
</protein>
<dbReference type="GO" id="GO:0005975">
    <property type="term" value="P:carbohydrate metabolic process"/>
    <property type="evidence" value="ECO:0007669"/>
    <property type="project" value="InterPro"/>
</dbReference>
<reference evidence="9 10" key="1">
    <citation type="submission" date="2018-05" db="EMBL/GenBank/DDBJ databases">
        <title>Flavobacterium sp. strain IMCC34758, incomplete genome.</title>
        <authorList>
            <person name="Joung Y."/>
        </authorList>
    </citation>
    <scope>NUCLEOTIDE SEQUENCE [LARGE SCALE GENOMIC DNA]</scope>
    <source>
        <strain evidence="9 10">IMCC34758</strain>
    </source>
</reference>
<dbReference type="PROSITE" id="PS00129">
    <property type="entry name" value="GLYCOSYL_HYDROL_F31_1"/>
    <property type="match status" value="1"/>
</dbReference>
<feature type="domain" description="Glycoside hydrolase family 31 TIM barrel" evidence="5">
    <location>
        <begin position="195"/>
        <end position="523"/>
    </location>
</feature>
<evidence type="ECO:0000256" key="4">
    <source>
        <dbReference type="ARBA" id="ARBA00023295"/>
    </source>
</evidence>
<dbReference type="CDD" id="cd14752">
    <property type="entry name" value="GH31_N"/>
    <property type="match status" value="1"/>
</dbReference>
<dbReference type="CDD" id="cd06604">
    <property type="entry name" value="GH31_glucosidase_II_MalA"/>
    <property type="match status" value="1"/>
</dbReference>
<dbReference type="Gene3D" id="2.60.40.1760">
    <property type="entry name" value="glycosyl hydrolase (family 31)"/>
    <property type="match status" value="1"/>
</dbReference>
<dbReference type="PANTHER" id="PTHR22762">
    <property type="entry name" value="ALPHA-GLUCOSIDASE"/>
    <property type="match status" value="1"/>
</dbReference>
<dbReference type="EMBL" id="QJHL01000001">
    <property type="protein sequence ID" value="PXY47212.1"/>
    <property type="molecule type" value="Genomic_DNA"/>
</dbReference>
<accession>A0A2V4C9G5</accession>
<dbReference type="PANTHER" id="PTHR22762:SF120">
    <property type="entry name" value="HETEROGLYCAN GLUCOSIDASE 1"/>
    <property type="match status" value="1"/>
</dbReference>
<dbReference type="OrthoDB" id="176168at2"/>
<evidence type="ECO:0000259" key="6">
    <source>
        <dbReference type="Pfam" id="PF13802"/>
    </source>
</evidence>
<dbReference type="Pfam" id="PF18962">
    <property type="entry name" value="Por_Secre_tail"/>
    <property type="match status" value="1"/>
</dbReference>
<evidence type="ECO:0000313" key="10">
    <source>
        <dbReference type="Proteomes" id="UP000247681"/>
    </source>
</evidence>
<dbReference type="GO" id="GO:0004553">
    <property type="term" value="F:hydrolase activity, hydrolyzing O-glycosyl compounds"/>
    <property type="evidence" value="ECO:0007669"/>
    <property type="project" value="InterPro"/>
</dbReference>
<dbReference type="InterPro" id="IPR026444">
    <property type="entry name" value="Secre_tail"/>
</dbReference>
<dbReference type="RefSeq" id="WP_110346213.1">
    <property type="nucleotide sequence ID" value="NZ_QJHL01000001.1"/>
</dbReference>
<feature type="domain" description="Glycosyl hydrolase family 31 C-terminal" evidence="8">
    <location>
        <begin position="531"/>
        <end position="603"/>
    </location>
</feature>
<evidence type="ECO:0000259" key="5">
    <source>
        <dbReference type="Pfam" id="PF01055"/>
    </source>
</evidence>
<keyword evidence="2" id="KW-0732">Signal</keyword>
<dbReference type="InterPro" id="IPR030458">
    <property type="entry name" value="Glyco_hydro_31_AS"/>
</dbReference>
<dbReference type="InterPro" id="IPR000322">
    <property type="entry name" value="Glyco_hydro_31_TIM"/>
</dbReference>
<dbReference type="Gene3D" id="3.20.20.80">
    <property type="entry name" value="Glycosidases"/>
    <property type="match status" value="1"/>
</dbReference>
<evidence type="ECO:0008006" key="11">
    <source>
        <dbReference type="Google" id="ProtNLM"/>
    </source>
</evidence>
<dbReference type="InterPro" id="IPR017853">
    <property type="entry name" value="GH"/>
</dbReference>
<gene>
    <name evidence="9" type="ORF">DMB68_08715</name>
</gene>
<dbReference type="Gene3D" id="2.60.40.1180">
    <property type="entry name" value="Golgi alpha-mannosidase II"/>
    <property type="match status" value="2"/>
</dbReference>
<dbReference type="SUPFAM" id="SSF51011">
    <property type="entry name" value="Glycosyl hydrolase domain"/>
    <property type="match status" value="1"/>
</dbReference>
<evidence type="ECO:0000256" key="1">
    <source>
        <dbReference type="ARBA" id="ARBA00007806"/>
    </source>
</evidence>
<organism evidence="9 10">
    <name type="scientific">Flavobacterium hydrophilum</name>
    <dbReference type="NCBI Taxonomy" id="2211445"/>
    <lineage>
        <taxon>Bacteria</taxon>
        <taxon>Pseudomonadati</taxon>
        <taxon>Bacteroidota</taxon>
        <taxon>Flavobacteriia</taxon>
        <taxon>Flavobacteriales</taxon>
        <taxon>Flavobacteriaceae</taxon>
        <taxon>Flavobacterium</taxon>
    </lineage>
</organism>
<name>A0A2V4C9G5_9FLAO</name>
<dbReference type="SUPFAM" id="SSF74650">
    <property type="entry name" value="Galactose mutarotase-like"/>
    <property type="match status" value="1"/>
</dbReference>
<dbReference type="Proteomes" id="UP000247681">
    <property type="component" value="Unassembled WGS sequence"/>
</dbReference>
<feature type="domain" description="Secretion system C-terminal sorting" evidence="7">
    <location>
        <begin position="1305"/>
        <end position="1372"/>
    </location>
</feature>
<keyword evidence="4" id="KW-0326">Glycosidase</keyword>
<evidence type="ECO:0000256" key="3">
    <source>
        <dbReference type="ARBA" id="ARBA00022801"/>
    </source>
</evidence>
<dbReference type="Pfam" id="PF01055">
    <property type="entry name" value="Glyco_hydro_31_2nd"/>
    <property type="match status" value="1"/>
</dbReference>
<evidence type="ECO:0000313" key="9">
    <source>
        <dbReference type="EMBL" id="PXY47212.1"/>
    </source>
</evidence>
<dbReference type="NCBIfam" id="TIGR04183">
    <property type="entry name" value="Por_Secre_tail"/>
    <property type="match status" value="1"/>
</dbReference>